<evidence type="ECO:0000259" key="1">
    <source>
        <dbReference type="PROSITE" id="PS00028"/>
    </source>
</evidence>
<keyword evidence="3" id="KW-1185">Reference proteome</keyword>
<organism evidence="2 3">
    <name type="scientific">Stylophora pistillata</name>
    <name type="common">Smooth cauliflower coral</name>
    <dbReference type="NCBI Taxonomy" id="50429"/>
    <lineage>
        <taxon>Eukaryota</taxon>
        <taxon>Metazoa</taxon>
        <taxon>Cnidaria</taxon>
        <taxon>Anthozoa</taxon>
        <taxon>Hexacorallia</taxon>
        <taxon>Scleractinia</taxon>
        <taxon>Astrocoeniina</taxon>
        <taxon>Pocilloporidae</taxon>
        <taxon>Stylophora</taxon>
    </lineage>
</organism>
<comment type="caution">
    <text evidence="2">The sequence shown here is derived from an EMBL/GenBank/DDBJ whole genome shotgun (WGS) entry which is preliminary data.</text>
</comment>
<dbReference type="PROSITE" id="PS00028">
    <property type="entry name" value="ZINC_FINGER_C2H2_1"/>
    <property type="match status" value="1"/>
</dbReference>
<accession>A0A2B4RKN9</accession>
<name>A0A2B4RKN9_STYPI</name>
<proteinExistence type="predicted"/>
<gene>
    <name evidence="2" type="ORF">AWC38_SpisGene17907</name>
</gene>
<dbReference type="InterPro" id="IPR046496">
    <property type="entry name" value="DUF6589"/>
</dbReference>
<protein>
    <recommendedName>
        <fullName evidence="1">C2H2-type domain-containing protein</fullName>
    </recommendedName>
</protein>
<dbReference type="Pfam" id="PF20231">
    <property type="entry name" value="DUF6589"/>
    <property type="match status" value="1"/>
</dbReference>
<dbReference type="EMBL" id="LSMT01000451">
    <property type="protein sequence ID" value="PFX17746.1"/>
    <property type="molecule type" value="Genomic_DNA"/>
</dbReference>
<evidence type="ECO:0000313" key="2">
    <source>
        <dbReference type="EMBL" id="PFX17746.1"/>
    </source>
</evidence>
<reference evidence="3" key="1">
    <citation type="journal article" date="2017" name="bioRxiv">
        <title>Comparative analysis of the genomes of Stylophora pistillata and Acropora digitifera provides evidence for extensive differences between species of corals.</title>
        <authorList>
            <person name="Voolstra C.R."/>
            <person name="Li Y."/>
            <person name="Liew Y.J."/>
            <person name="Baumgarten S."/>
            <person name="Zoccola D."/>
            <person name="Flot J.-F."/>
            <person name="Tambutte S."/>
            <person name="Allemand D."/>
            <person name="Aranda M."/>
        </authorList>
    </citation>
    <scope>NUCLEOTIDE SEQUENCE [LARGE SCALE GENOMIC DNA]</scope>
</reference>
<feature type="domain" description="C2H2-type" evidence="1">
    <location>
        <begin position="153"/>
        <end position="175"/>
    </location>
</feature>
<dbReference type="InterPro" id="IPR013087">
    <property type="entry name" value="Znf_C2H2_type"/>
</dbReference>
<evidence type="ECO:0000313" key="3">
    <source>
        <dbReference type="Proteomes" id="UP000225706"/>
    </source>
</evidence>
<dbReference type="Proteomes" id="UP000225706">
    <property type="component" value="Unassembled WGS sequence"/>
</dbReference>
<dbReference type="AlphaFoldDB" id="A0A2B4RKN9"/>
<dbReference type="OrthoDB" id="5980862at2759"/>
<sequence length="352" mass="40768">MDSIIIDLGYLCCCFELIYSRFYSGSSAVDQCNMFADRTVINRRNVCSDVKSAYRADRDFLSTVLKSRVIAAAMNVLGLENKTGKPSKFVLPPNIENLQEWKKLKLLLELAAKVVDGFIFQDSSHLVDRILTAEENQQVLQQQELTDDDKFPCRFPRCNAKYKYKKERNTHELSHDPPFVAEEPSVELTTAMPSPSLDKQYHVEDVYSYNCAVMTDAILYFNFLDAIKEGDGARVMRQYKYFLLYRRADKSRCTKYALEIIYQFFLVHALLSKRDRERFIWNRFVNNHESAISRVCKAEKATRTILDKLDGSLNRQIQSGKHPEGSPDKDIEELVNRVVDLDVFTETDGRHY</sequence>